<keyword evidence="3" id="KW-1185">Reference proteome</keyword>
<keyword evidence="1" id="KW-0812">Transmembrane</keyword>
<proteinExistence type="predicted"/>
<dbReference type="AlphaFoldDB" id="A0A7X0AZC5"/>
<evidence type="ECO:0000313" key="2">
    <source>
        <dbReference type="EMBL" id="MBB6251466.1"/>
    </source>
</evidence>
<accession>A0A7X0AZC5</accession>
<keyword evidence="1" id="KW-1133">Transmembrane helix</keyword>
<dbReference type="RefSeq" id="WP_184799992.1">
    <property type="nucleotide sequence ID" value="NZ_JACIIZ010000005.1"/>
</dbReference>
<organism evidence="2 3">
    <name type="scientific">Nitrospirillum iridis</name>
    <dbReference type="NCBI Taxonomy" id="765888"/>
    <lineage>
        <taxon>Bacteria</taxon>
        <taxon>Pseudomonadati</taxon>
        <taxon>Pseudomonadota</taxon>
        <taxon>Alphaproteobacteria</taxon>
        <taxon>Rhodospirillales</taxon>
        <taxon>Azospirillaceae</taxon>
        <taxon>Nitrospirillum</taxon>
    </lineage>
</organism>
<evidence type="ECO:0000313" key="3">
    <source>
        <dbReference type="Proteomes" id="UP000539175"/>
    </source>
</evidence>
<protein>
    <submittedName>
        <fullName evidence="2">Uncharacterized protein</fullName>
    </submittedName>
</protein>
<comment type="caution">
    <text evidence="2">The sequence shown here is derived from an EMBL/GenBank/DDBJ whole genome shotgun (WGS) entry which is preliminary data.</text>
</comment>
<dbReference type="Proteomes" id="UP000539175">
    <property type="component" value="Unassembled WGS sequence"/>
</dbReference>
<keyword evidence="1" id="KW-0472">Membrane</keyword>
<sequence length="134" mass="14341">MKKVSGQLSLLGDSIINAKQCNYSLIKIGGQILPKVVVPIGLNNFLDVDADGVTTLHYVKLFYTSPLIIGIETPSGERYYAKTNAFTSLIILICSIILIPFLGLGLLFLPAAFAVIATDIAGGQLQDQGFTPVK</sequence>
<gene>
    <name evidence="2" type="ORF">FHS74_002017</name>
</gene>
<name>A0A7X0AZC5_9PROT</name>
<reference evidence="2 3" key="1">
    <citation type="submission" date="2020-08" db="EMBL/GenBank/DDBJ databases">
        <title>Genomic Encyclopedia of Type Strains, Phase IV (KMG-IV): sequencing the most valuable type-strain genomes for metagenomic binning, comparative biology and taxonomic classification.</title>
        <authorList>
            <person name="Goeker M."/>
        </authorList>
    </citation>
    <scope>NUCLEOTIDE SEQUENCE [LARGE SCALE GENOMIC DNA]</scope>
    <source>
        <strain evidence="2 3">DSM 22198</strain>
    </source>
</reference>
<feature type="transmembrane region" description="Helical" evidence="1">
    <location>
        <begin position="89"/>
        <end position="117"/>
    </location>
</feature>
<dbReference type="EMBL" id="JACIIZ010000005">
    <property type="protein sequence ID" value="MBB6251466.1"/>
    <property type="molecule type" value="Genomic_DNA"/>
</dbReference>
<evidence type="ECO:0000256" key="1">
    <source>
        <dbReference type="SAM" id="Phobius"/>
    </source>
</evidence>